<dbReference type="OrthoDB" id="274683at2759"/>
<dbReference type="Proteomes" id="UP000326759">
    <property type="component" value="Unassembled WGS sequence"/>
</dbReference>
<protein>
    <submittedName>
        <fullName evidence="1">Uncharacterized protein</fullName>
    </submittedName>
</protein>
<dbReference type="AlphaFoldDB" id="A0A5N5SSZ2"/>
<proteinExistence type="predicted"/>
<dbReference type="EMBL" id="SEYY01020995">
    <property type="protein sequence ID" value="KAB7496819.1"/>
    <property type="molecule type" value="Genomic_DNA"/>
</dbReference>
<dbReference type="Gene3D" id="2.40.30.10">
    <property type="entry name" value="Translation factors"/>
    <property type="match status" value="1"/>
</dbReference>
<evidence type="ECO:0000313" key="1">
    <source>
        <dbReference type="EMBL" id="KAB7496819.1"/>
    </source>
</evidence>
<accession>A0A5N5SSZ2</accession>
<evidence type="ECO:0000313" key="2">
    <source>
        <dbReference type="Proteomes" id="UP000326759"/>
    </source>
</evidence>
<sequence>MYVMFKNSLFIFTVFIEIIYKIIGIKYKQILVITEELSAQFLMLKILVIPVFESILQQYLFNRISVLKITCLRIFLIARNIVIPALNVNHVREMSRVKQRFTMPPFWHPKKRVICFDLMSYTLFKIKAYPETLTTENQEFIKEHVKTRYSSPLKGELFEKGEWEPNSYRCGLISKKIGVLPFWLKSGKRVASTLLHF</sequence>
<reference evidence="1 2" key="1">
    <citation type="journal article" date="2019" name="PLoS Biol.">
        <title>Sex chromosomes control vertical transmission of feminizing Wolbachia symbionts in an isopod.</title>
        <authorList>
            <person name="Becking T."/>
            <person name="Chebbi M.A."/>
            <person name="Giraud I."/>
            <person name="Moumen B."/>
            <person name="Laverre T."/>
            <person name="Caubet Y."/>
            <person name="Peccoud J."/>
            <person name="Gilbert C."/>
            <person name="Cordaux R."/>
        </authorList>
    </citation>
    <scope>NUCLEOTIDE SEQUENCE [LARGE SCALE GENOMIC DNA]</scope>
    <source>
        <strain evidence="1">ANa2</strain>
        <tissue evidence="1">Whole body excluding digestive tract and cuticle</tissue>
    </source>
</reference>
<comment type="caution">
    <text evidence="1">The sequence shown here is derived from an EMBL/GenBank/DDBJ whole genome shotgun (WGS) entry which is preliminary data.</text>
</comment>
<name>A0A5N5SSZ2_9CRUS</name>
<keyword evidence="2" id="KW-1185">Reference proteome</keyword>
<organism evidence="1 2">
    <name type="scientific">Armadillidium nasatum</name>
    <dbReference type="NCBI Taxonomy" id="96803"/>
    <lineage>
        <taxon>Eukaryota</taxon>
        <taxon>Metazoa</taxon>
        <taxon>Ecdysozoa</taxon>
        <taxon>Arthropoda</taxon>
        <taxon>Crustacea</taxon>
        <taxon>Multicrustacea</taxon>
        <taxon>Malacostraca</taxon>
        <taxon>Eumalacostraca</taxon>
        <taxon>Peracarida</taxon>
        <taxon>Isopoda</taxon>
        <taxon>Oniscidea</taxon>
        <taxon>Crinocheta</taxon>
        <taxon>Armadillidiidae</taxon>
        <taxon>Armadillidium</taxon>
    </lineage>
</organism>
<gene>
    <name evidence="1" type="ORF">Anas_03680</name>
</gene>